<feature type="compositionally biased region" description="Basic and acidic residues" evidence="1">
    <location>
        <begin position="105"/>
        <end position="117"/>
    </location>
</feature>
<sequence>MSWFSILPESLAFVEVWAMNTFFLLGIICIGPWLLLLVYDAVFYAFRLMTYEIPYYGGRARNRPRPRAPSLSERPGGQGRPKILMIPSANGVVNIAGVVEQTAKEMKKGMERGDQPRDSGAIVDD</sequence>
<evidence type="ECO:0000256" key="2">
    <source>
        <dbReference type="SAM" id="Phobius"/>
    </source>
</evidence>
<feature type="region of interest" description="Disordered" evidence="1">
    <location>
        <begin position="105"/>
        <end position="125"/>
    </location>
</feature>
<dbReference type="HOGENOM" id="CLU_116849_1_1_1"/>
<dbReference type="OrthoDB" id="5309803at2759"/>
<evidence type="ECO:0000313" key="3">
    <source>
        <dbReference type="EMBL" id="ESZ91070.1"/>
    </source>
</evidence>
<proteinExistence type="predicted"/>
<dbReference type="AlphaFoldDB" id="W9C915"/>
<dbReference type="Proteomes" id="UP000019487">
    <property type="component" value="Unassembled WGS sequence"/>
</dbReference>
<keyword evidence="2" id="KW-0812">Transmembrane</keyword>
<keyword evidence="2" id="KW-0472">Membrane</keyword>
<feature type="region of interest" description="Disordered" evidence="1">
    <location>
        <begin position="57"/>
        <end position="81"/>
    </location>
</feature>
<dbReference type="EMBL" id="AYSA01000545">
    <property type="protein sequence ID" value="ESZ91070.1"/>
    <property type="molecule type" value="Genomic_DNA"/>
</dbReference>
<protein>
    <submittedName>
        <fullName evidence="3">Uncharacterized protein</fullName>
    </submittedName>
</protein>
<organism evidence="3 4">
    <name type="scientific">Sclerotinia borealis (strain F-4128)</name>
    <dbReference type="NCBI Taxonomy" id="1432307"/>
    <lineage>
        <taxon>Eukaryota</taxon>
        <taxon>Fungi</taxon>
        <taxon>Dikarya</taxon>
        <taxon>Ascomycota</taxon>
        <taxon>Pezizomycotina</taxon>
        <taxon>Leotiomycetes</taxon>
        <taxon>Helotiales</taxon>
        <taxon>Sclerotiniaceae</taxon>
        <taxon>Sclerotinia</taxon>
    </lineage>
</organism>
<evidence type="ECO:0000256" key="1">
    <source>
        <dbReference type="SAM" id="MobiDB-lite"/>
    </source>
</evidence>
<comment type="caution">
    <text evidence="3">The sequence shown here is derived from an EMBL/GenBank/DDBJ whole genome shotgun (WGS) entry which is preliminary data.</text>
</comment>
<accession>W9C915</accession>
<evidence type="ECO:0000313" key="4">
    <source>
        <dbReference type="Proteomes" id="UP000019487"/>
    </source>
</evidence>
<name>W9C915_SCLBF</name>
<feature type="transmembrane region" description="Helical" evidence="2">
    <location>
        <begin position="20"/>
        <end position="46"/>
    </location>
</feature>
<keyword evidence="2" id="KW-1133">Transmembrane helix</keyword>
<gene>
    <name evidence="3" type="ORF">SBOR_8533</name>
</gene>
<keyword evidence="4" id="KW-1185">Reference proteome</keyword>
<reference evidence="3 4" key="1">
    <citation type="journal article" date="2014" name="Genome Announc.">
        <title>Draft genome sequence of Sclerotinia borealis, a psychrophilic plant pathogenic fungus.</title>
        <authorList>
            <person name="Mardanov A.V."/>
            <person name="Beletsky A.V."/>
            <person name="Kadnikov V.V."/>
            <person name="Ignatov A.N."/>
            <person name="Ravin N.V."/>
        </authorList>
    </citation>
    <scope>NUCLEOTIDE SEQUENCE [LARGE SCALE GENOMIC DNA]</scope>
    <source>
        <strain evidence="4">F-4157</strain>
    </source>
</reference>